<accession>A0AC34FVS0</accession>
<proteinExistence type="predicted"/>
<dbReference type="WBParaSite" id="ES5_v2.g21559.t1">
    <property type="protein sequence ID" value="ES5_v2.g21559.t1"/>
    <property type="gene ID" value="ES5_v2.g21559"/>
</dbReference>
<name>A0AC34FVS0_9BILA</name>
<dbReference type="Proteomes" id="UP000887579">
    <property type="component" value="Unplaced"/>
</dbReference>
<protein>
    <submittedName>
        <fullName evidence="2">Secreted protein</fullName>
    </submittedName>
</protein>
<evidence type="ECO:0000313" key="1">
    <source>
        <dbReference type="Proteomes" id="UP000887579"/>
    </source>
</evidence>
<sequence>MSSRIIVFILLLTIVLTLAKPQQIHAGSETPKTVVEKTAVGLVEVPKAEPEGAGSGQSGGDGWPIPEGTVHEP</sequence>
<evidence type="ECO:0000313" key="2">
    <source>
        <dbReference type="WBParaSite" id="ES5_v2.g21559.t1"/>
    </source>
</evidence>
<organism evidence="1 2">
    <name type="scientific">Panagrolaimus sp. ES5</name>
    <dbReference type="NCBI Taxonomy" id="591445"/>
    <lineage>
        <taxon>Eukaryota</taxon>
        <taxon>Metazoa</taxon>
        <taxon>Ecdysozoa</taxon>
        <taxon>Nematoda</taxon>
        <taxon>Chromadorea</taxon>
        <taxon>Rhabditida</taxon>
        <taxon>Tylenchina</taxon>
        <taxon>Panagrolaimomorpha</taxon>
        <taxon>Panagrolaimoidea</taxon>
        <taxon>Panagrolaimidae</taxon>
        <taxon>Panagrolaimus</taxon>
    </lineage>
</organism>
<reference evidence="2" key="1">
    <citation type="submission" date="2022-11" db="UniProtKB">
        <authorList>
            <consortium name="WormBaseParasite"/>
        </authorList>
    </citation>
    <scope>IDENTIFICATION</scope>
</reference>